<evidence type="ECO:0000313" key="4">
    <source>
        <dbReference type="Proteomes" id="UP001168109"/>
    </source>
</evidence>
<proteinExistence type="predicted"/>
<keyword evidence="4" id="KW-1185">Reference proteome</keyword>
<organism evidence="3 4">
    <name type="scientific">Aeromonas piscicola</name>
    <dbReference type="NCBI Taxonomy" id="600645"/>
    <lineage>
        <taxon>Bacteria</taxon>
        <taxon>Pseudomonadati</taxon>
        <taxon>Pseudomonadota</taxon>
        <taxon>Gammaproteobacteria</taxon>
        <taxon>Aeromonadales</taxon>
        <taxon>Aeromonadaceae</taxon>
        <taxon>Aeromonas</taxon>
    </lineage>
</organism>
<evidence type="ECO:0000256" key="1">
    <source>
        <dbReference type="SAM" id="SignalP"/>
    </source>
</evidence>
<dbReference type="SUPFAM" id="SSF51338">
    <property type="entry name" value="Composite domain of metallo-dependent hydrolases"/>
    <property type="match status" value="1"/>
</dbReference>
<dbReference type="InterPro" id="IPR032466">
    <property type="entry name" value="Metal_Hydrolase"/>
</dbReference>
<reference evidence="3" key="1">
    <citation type="submission" date="2024-05" db="EMBL/GenBank/DDBJ databases">
        <title>WGS of Aeromonas isolates.</title>
        <authorList>
            <person name="Lee H."/>
        </authorList>
    </citation>
    <scope>NUCLEOTIDE SEQUENCE</scope>
    <source>
        <strain evidence="3">LP308</strain>
    </source>
</reference>
<accession>A0ABT7Q8B0</accession>
<dbReference type="PANTHER" id="PTHR22642">
    <property type="entry name" value="IMIDAZOLONEPROPIONASE"/>
    <property type="match status" value="1"/>
</dbReference>
<dbReference type="SUPFAM" id="SSF51556">
    <property type="entry name" value="Metallo-dependent hydrolases"/>
    <property type="match status" value="1"/>
</dbReference>
<protein>
    <submittedName>
        <fullName evidence="3">Amidohydrolase</fullName>
    </submittedName>
</protein>
<dbReference type="Pfam" id="PF07969">
    <property type="entry name" value="Amidohydro_3"/>
    <property type="match status" value="1"/>
</dbReference>
<dbReference type="Gene3D" id="2.30.40.10">
    <property type="entry name" value="Urease, subunit C, domain 1"/>
    <property type="match status" value="1"/>
</dbReference>
<dbReference type="Gene3D" id="3.20.20.140">
    <property type="entry name" value="Metal-dependent hydrolases"/>
    <property type="match status" value="1"/>
</dbReference>
<gene>
    <name evidence="3" type="ORF">OB962_03945</name>
</gene>
<comment type="caution">
    <text evidence="3">The sequence shown here is derived from an EMBL/GenBank/DDBJ whole genome shotgun (WGS) entry which is preliminary data.</text>
</comment>
<keyword evidence="1" id="KW-0732">Signal</keyword>
<name>A0ABT7Q8B0_9GAMM</name>
<feature type="domain" description="Amidohydrolase 3" evidence="2">
    <location>
        <begin position="75"/>
        <end position="581"/>
    </location>
</feature>
<dbReference type="Proteomes" id="UP001168109">
    <property type="component" value="Unassembled WGS sequence"/>
</dbReference>
<dbReference type="InterPro" id="IPR013108">
    <property type="entry name" value="Amidohydro_3"/>
</dbReference>
<dbReference type="EMBL" id="JAOPLU010000001">
    <property type="protein sequence ID" value="MDM5130158.1"/>
    <property type="molecule type" value="Genomic_DNA"/>
</dbReference>
<sequence length="585" mass="63134">MKTRTLLLASLLALSPLPGLAQQEASRTLLFGGPIYSANPAQPHPEAVGIEGDKIIAVGSYQQVARQLGEQATRIDLKGRYLMPGLIDSHVHAAFAGFQEMTVQFPDAMQSVSQVEQFLAKSQHDRRLHLGEVTLFSNVSLDYWHHIPLLDSVFNGTRYQRTPVVLAGSDAHTGWVNQAMLRKAGIDAKTLAGRRAGLKENFGRTADGRLNGFASEGGWDAILKALPPVSDAAIAEAITLAATQLNQLGITAWMDPISNIRPLAPIFNAQPDRHDEGLLPAYTQLSLAGKLTGHVSALALVGIHASPAIIDDVVALQQKFTNAPDVSLVGIKILQDGVIEYPSQSAKLSQPYLNRPGYSGKDDLNKQRFNELIRNADAHQLIAHFHAIGDRAVRESLDAIAYARANNADHGVLHSITHLEVVSPASIARFQPLNVAASMQLLWAGKNAATTTLLEGKVPAALLSRLYPAGSLLQSGAIVAGASDWPVSTPNPFLAMYTAVTRQGELGMLPPTSEQISRQAILQAYTLNAAKVIGQDKRAGSIEVGKSADLVLLDRNLEQVDAERLKETRVLWTMFKGQRIYQAGH</sequence>
<dbReference type="PANTHER" id="PTHR22642:SF2">
    <property type="entry name" value="PROTEIN LONG AFTER FAR-RED 3"/>
    <property type="match status" value="1"/>
</dbReference>
<dbReference type="Gene3D" id="3.10.310.70">
    <property type="match status" value="1"/>
</dbReference>
<evidence type="ECO:0000259" key="2">
    <source>
        <dbReference type="Pfam" id="PF07969"/>
    </source>
</evidence>
<dbReference type="RefSeq" id="WP_042871977.1">
    <property type="nucleotide sequence ID" value="NZ_CDBL01000077.1"/>
</dbReference>
<dbReference type="CDD" id="cd01300">
    <property type="entry name" value="YtcJ_like"/>
    <property type="match status" value="1"/>
</dbReference>
<evidence type="ECO:0000313" key="3">
    <source>
        <dbReference type="EMBL" id="MDM5130158.1"/>
    </source>
</evidence>
<feature type="chain" id="PRO_5045880432" evidence="1">
    <location>
        <begin position="22"/>
        <end position="585"/>
    </location>
</feature>
<dbReference type="InterPro" id="IPR011059">
    <property type="entry name" value="Metal-dep_hydrolase_composite"/>
</dbReference>
<dbReference type="InterPro" id="IPR033932">
    <property type="entry name" value="YtcJ-like"/>
</dbReference>
<feature type="signal peptide" evidence="1">
    <location>
        <begin position="1"/>
        <end position="21"/>
    </location>
</feature>